<evidence type="ECO:0000259" key="1">
    <source>
        <dbReference type="Pfam" id="PF08369"/>
    </source>
</evidence>
<protein>
    <submittedName>
        <fullName evidence="2">Protochlorophyllide oxidoreductase</fullName>
    </submittedName>
</protein>
<sequence>MNDASLPWDDDARQRLEKMPAFVRPMAQAKIEKAAREAGESRVTAAFIESQKSRLMG</sequence>
<dbReference type="GO" id="GO:0015995">
    <property type="term" value="P:chlorophyll biosynthetic process"/>
    <property type="evidence" value="ECO:0007669"/>
    <property type="project" value="InterPro"/>
</dbReference>
<dbReference type="GO" id="GO:0016491">
    <property type="term" value="F:oxidoreductase activity"/>
    <property type="evidence" value="ECO:0007669"/>
    <property type="project" value="InterPro"/>
</dbReference>
<dbReference type="InterPro" id="IPR013580">
    <property type="entry name" value="LI-POR_suB-like_C"/>
</dbReference>
<reference evidence="2 3" key="1">
    <citation type="journal article" date="2014" name="Genome Announc.">
        <title>Draft Genome Sequence of the Iron-Oxidizing, Acidophilic, and Halotolerant 'Thiobacillus prosperus' Type Strain DSM 5130.</title>
        <authorList>
            <person name="Ossandon F.J."/>
            <person name="Cardenas J.P."/>
            <person name="Corbett M."/>
            <person name="Quatrini R."/>
            <person name="Holmes D.S."/>
            <person name="Watkin E."/>
        </authorList>
    </citation>
    <scope>NUCLEOTIDE SEQUENCE [LARGE SCALE GENOMIC DNA]</scope>
    <source>
        <strain evidence="2 3">DSM 5130</strain>
    </source>
</reference>
<evidence type="ECO:0000313" key="2">
    <source>
        <dbReference type="EMBL" id="OBS09436.1"/>
    </source>
</evidence>
<organism evidence="2 3">
    <name type="scientific">Acidihalobacter prosperus</name>
    <dbReference type="NCBI Taxonomy" id="160660"/>
    <lineage>
        <taxon>Bacteria</taxon>
        <taxon>Pseudomonadati</taxon>
        <taxon>Pseudomonadota</taxon>
        <taxon>Gammaproteobacteria</taxon>
        <taxon>Chromatiales</taxon>
        <taxon>Ectothiorhodospiraceae</taxon>
        <taxon>Acidihalobacter</taxon>
    </lineage>
</organism>
<dbReference type="Gene3D" id="1.10.8.550">
    <property type="entry name" value="Proto-chlorophyllide reductase 57 kD subunit B"/>
    <property type="match status" value="1"/>
</dbReference>
<comment type="caution">
    <text evidence="2">The sequence shown here is derived from an EMBL/GenBank/DDBJ whole genome shotgun (WGS) entry which is preliminary data.</text>
</comment>
<proteinExistence type="predicted"/>
<dbReference type="AlphaFoldDB" id="A0A1A6C4E7"/>
<accession>A0A1A6C4E7</accession>
<dbReference type="GO" id="GO:0015979">
    <property type="term" value="P:photosynthesis"/>
    <property type="evidence" value="ECO:0007669"/>
    <property type="project" value="InterPro"/>
</dbReference>
<gene>
    <name evidence="2" type="ORF">Thpro_021764</name>
</gene>
<dbReference type="Proteomes" id="UP000029273">
    <property type="component" value="Unassembled WGS sequence"/>
</dbReference>
<dbReference type="RefSeq" id="WP_038088038.1">
    <property type="nucleotide sequence ID" value="NZ_JQSG02000003.1"/>
</dbReference>
<keyword evidence="3" id="KW-1185">Reference proteome</keyword>
<dbReference type="Pfam" id="PF08369">
    <property type="entry name" value="PCP_red"/>
    <property type="match status" value="1"/>
</dbReference>
<dbReference type="EMBL" id="JQSG02000003">
    <property type="protein sequence ID" value="OBS09436.1"/>
    <property type="molecule type" value="Genomic_DNA"/>
</dbReference>
<dbReference type="OrthoDB" id="5713965at2"/>
<name>A0A1A6C4E7_9GAMM</name>
<dbReference type="InterPro" id="IPR042298">
    <property type="entry name" value="P-CP_red_C"/>
</dbReference>
<evidence type="ECO:0000313" key="3">
    <source>
        <dbReference type="Proteomes" id="UP000029273"/>
    </source>
</evidence>
<feature type="domain" description="Light-independent protochlorophyllide reductase subunit B-like C-terminal" evidence="1">
    <location>
        <begin position="8"/>
        <end position="50"/>
    </location>
</feature>